<reference evidence="3" key="1">
    <citation type="submission" date="2025-08" db="UniProtKB">
        <authorList>
            <consortium name="RefSeq"/>
        </authorList>
    </citation>
    <scope>IDENTIFICATION</scope>
    <source>
        <tissue evidence="3">Gonads</tissue>
    </source>
</reference>
<dbReference type="Proteomes" id="UP000504635">
    <property type="component" value="Unplaced"/>
</dbReference>
<sequence>MSDFESSDDADTDPSTLSDMDSDSDIEDLVEERIRPKNQNFFENIIPQFNRGEFIEHFRVSPAVANLIRFLTSEYYASQTGPYGKLTPLQHTYIFLWYAGHQTSSYRDVADRFCITISALFRVIKRMTYFLSNLSAEVITWPNAEEKLEIEHFFNEKNGFPGIIGIIDRTHIKIDKPEEDPESYITVKGIIPFRYENV</sequence>
<dbReference type="InParanoid" id="A0A6J2XWL6"/>
<dbReference type="KEGG" id="soy:115881603"/>
<evidence type="ECO:0000256" key="1">
    <source>
        <dbReference type="SAM" id="MobiDB-lite"/>
    </source>
</evidence>
<accession>A0A6J2XWL6</accession>
<gene>
    <name evidence="3" type="primary">LOC115881603</name>
</gene>
<keyword evidence="2" id="KW-1185">Reference proteome</keyword>
<name>A0A6J2XWL6_SITOR</name>
<dbReference type="AlphaFoldDB" id="A0A6J2XWL6"/>
<dbReference type="GeneID" id="115881603"/>
<feature type="region of interest" description="Disordered" evidence="1">
    <location>
        <begin position="1"/>
        <end position="23"/>
    </location>
</feature>
<evidence type="ECO:0000313" key="3">
    <source>
        <dbReference type="RefSeq" id="XP_030755014.1"/>
    </source>
</evidence>
<dbReference type="RefSeq" id="XP_030755014.1">
    <property type="nucleotide sequence ID" value="XM_030899154.1"/>
</dbReference>
<evidence type="ECO:0000313" key="2">
    <source>
        <dbReference type="Proteomes" id="UP000504635"/>
    </source>
</evidence>
<organism evidence="2 3">
    <name type="scientific">Sitophilus oryzae</name>
    <name type="common">Rice weevil</name>
    <name type="synonym">Curculio oryzae</name>
    <dbReference type="NCBI Taxonomy" id="7048"/>
    <lineage>
        <taxon>Eukaryota</taxon>
        <taxon>Metazoa</taxon>
        <taxon>Ecdysozoa</taxon>
        <taxon>Arthropoda</taxon>
        <taxon>Hexapoda</taxon>
        <taxon>Insecta</taxon>
        <taxon>Pterygota</taxon>
        <taxon>Neoptera</taxon>
        <taxon>Endopterygota</taxon>
        <taxon>Coleoptera</taxon>
        <taxon>Polyphaga</taxon>
        <taxon>Cucujiformia</taxon>
        <taxon>Curculionidae</taxon>
        <taxon>Dryophthorinae</taxon>
        <taxon>Sitophilus</taxon>
    </lineage>
</organism>
<dbReference type="OrthoDB" id="8055321at2759"/>
<proteinExistence type="predicted"/>
<feature type="compositionally biased region" description="Acidic residues" evidence="1">
    <location>
        <begin position="1"/>
        <end position="12"/>
    </location>
</feature>
<protein>
    <submittedName>
        <fullName evidence="3">Uncharacterized protein LOC115881603</fullName>
    </submittedName>
</protein>